<dbReference type="SUPFAM" id="SSF53098">
    <property type="entry name" value="Ribonuclease H-like"/>
    <property type="match status" value="1"/>
</dbReference>
<reference evidence="1" key="1">
    <citation type="journal article" date="2022" name="Int. J. Mol. Sci.">
        <title>Draft Genome of Tanacetum Coccineum: Genomic Comparison of Closely Related Tanacetum-Family Plants.</title>
        <authorList>
            <person name="Yamashiro T."/>
            <person name="Shiraishi A."/>
            <person name="Nakayama K."/>
            <person name="Satake H."/>
        </authorList>
    </citation>
    <scope>NUCLEOTIDE SEQUENCE</scope>
</reference>
<dbReference type="InterPro" id="IPR012337">
    <property type="entry name" value="RNaseH-like_sf"/>
</dbReference>
<gene>
    <name evidence="1" type="ORF">Tco_0656266</name>
</gene>
<dbReference type="PANTHER" id="PTHR45835">
    <property type="entry name" value="YALI0A06105P"/>
    <property type="match status" value="1"/>
</dbReference>
<reference evidence="1" key="2">
    <citation type="submission" date="2022-01" db="EMBL/GenBank/DDBJ databases">
        <authorList>
            <person name="Yamashiro T."/>
            <person name="Shiraishi A."/>
            <person name="Satake H."/>
            <person name="Nakayama K."/>
        </authorList>
    </citation>
    <scope>NUCLEOTIDE SEQUENCE</scope>
</reference>
<proteinExistence type="predicted"/>
<sequence length="319" mass="37037">MDFITKLPRSSGRYATIWVIVDKLTKSTYFFLVIRKDYKLEKLSRLYITEIVVRHGVPVSIISNRDGRFTSRYHASVRCAPFEALYGSKCRPPVLWDEIEESRLIEPELVQETTDKVILIKERLKTARGCQNSYADNRRKLLEFEVGDQVLLKVSSWKGAKYLADENLHVPLEEINVDKTLRFVEELVEIIDRGVKSLKRSKISIVKVHWNSKRGHEDFMKTEYPHLLIEQAIVEVDINKKTENQAKMTKLSMEWKRLYASGEFHSPILLCFLGMEMLQRVTLLTITAWFQLEGILTQLLCGSNWRIFLPNYGVVPIGG</sequence>
<dbReference type="Gene3D" id="3.30.420.10">
    <property type="entry name" value="Ribonuclease H-like superfamily/Ribonuclease H"/>
    <property type="match status" value="1"/>
</dbReference>
<keyword evidence="2" id="KW-1185">Reference proteome</keyword>
<organism evidence="1 2">
    <name type="scientific">Tanacetum coccineum</name>
    <dbReference type="NCBI Taxonomy" id="301880"/>
    <lineage>
        <taxon>Eukaryota</taxon>
        <taxon>Viridiplantae</taxon>
        <taxon>Streptophyta</taxon>
        <taxon>Embryophyta</taxon>
        <taxon>Tracheophyta</taxon>
        <taxon>Spermatophyta</taxon>
        <taxon>Magnoliopsida</taxon>
        <taxon>eudicotyledons</taxon>
        <taxon>Gunneridae</taxon>
        <taxon>Pentapetalae</taxon>
        <taxon>asterids</taxon>
        <taxon>campanulids</taxon>
        <taxon>Asterales</taxon>
        <taxon>Asteraceae</taxon>
        <taxon>Asteroideae</taxon>
        <taxon>Anthemideae</taxon>
        <taxon>Anthemidinae</taxon>
        <taxon>Tanacetum</taxon>
    </lineage>
</organism>
<dbReference type="PANTHER" id="PTHR45835:SF99">
    <property type="entry name" value="CHROMO DOMAIN-CONTAINING PROTEIN-RELATED"/>
    <property type="match status" value="1"/>
</dbReference>
<dbReference type="InterPro" id="IPR036397">
    <property type="entry name" value="RNaseH_sf"/>
</dbReference>
<name>A0ABQ4X9J5_9ASTR</name>
<keyword evidence="1" id="KW-0548">Nucleotidyltransferase</keyword>
<dbReference type="EMBL" id="BQNB010009293">
    <property type="protein sequence ID" value="GJS61482.1"/>
    <property type="molecule type" value="Genomic_DNA"/>
</dbReference>
<evidence type="ECO:0000313" key="2">
    <source>
        <dbReference type="Proteomes" id="UP001151760"/>
    </source>
</evidence>
<evidence type="ECO:0000313" key="1">
    <source>
        <dbReference type="EMBL" id="GJS61482.1"/>
    </source>
</evidence>
<dbReference type="GO" id="GO:0003964">
    <property type="term" value="F:RNA-directed DNA polymerase activity"/>
    <property type="evidence" value="ECO:0007669"/>
    <property type="project" value="UniProtKB-KW"/>
</dbReference>
<comment type="caution">
    <text evidence="1">The sequence shown here is derived from an EMBL/GenBank/DDBJ whole genome shotgun (WGS) entry which is preliminary data.</text>
</comment>
<protein>
    <submittedName>
        <fullName evidence="1">Reverse transcriptase domain-containing protein</fullName>
    </submittedName>
</protein>
<accession>A0ABQ4X9J5</accession>
<keyword evidence="1" id="KW-0695">RNA-directed DNA polymerase</keyword>
<keyword evidence="1" id="KW-0808">Transferase</keyword>
<dbReference type="Proteomes" id="UP001151760">
    <property type="component" value="Unassembled WGS sequence"/>
</dbReference>